<evidence type="ECO:0000256" key="1">
    <source>
        <dbReference type="SAM" id="Phobius"/>
    </source>
</evidence>
<gene>
    <name evidence="2" type="ORF">IFR04_002257</name>
</gene>
<keyword evidence="1" id="KW-0812">Transmembrane</keyword>
<dbReference type="Proteomes" id="UP000664132">
    <property type="component" value="Unassembled WGS sequence"/>
</dbReference>
<comment type="caution">
    <text evidence="2">The sequence shown here is derived from an EMBL/GenBank/DDBJ whole genome shotgun (WGS) entry which is preliminary data.</text>
</comment>
<dbReference type="EMBL" id="JAFJYH010000019">
    <property type="protein sequence ID" value="KAG4424547.1"/>
    <property type="molecule type" value="Genomic_DNA"/>
</dbReference>
<proteinExistence type="predicted"/>
<keyword evidence="1" id="KW-1133">Transmembrane helix</keyword>
<feature type="transmembrane region" description="Helical" evidence="1">
    <location>
        <begin position="58"/>
        <end position="76"/>
    </location>
</feature>
<name>A0A8H7WGU5_9HELO</name>
<organism evidence="2 3">
    <name type="scientific">Cadophora malorum</name>
    <dbReference type="NCBI Taxonomy" id="108018"/>
    <lineage>
        <taxon>Eukaryota</taxon>
        <taxon>Fungi</taxon>
        <taxon>Dikarya</taxon>
        <taxon>Ascomycota</taxon>
        <taxon>Pezizomycotina</taxon>
        <taxon>Leotiomycetes</taxon>
        <taxon>Helotiales</taxon>
        <taxon>Ploettnerulaceae</taxon>
        <taxon>Cadophora</taxon>
    </lineage>
</organism>
<protein>
    <submittedName>
        <fullName evidence="2">Uncharacterized protein</fullName>
    </submittedName>
</protein>
<evidence type="ECO:0000313" key="2">
    <source>
        <dbReference type="EMBL" id="KAG4424547.1"/>
    </source>
</evidence>
<keyword evidence="3" id="KW-1185">Reference proteome</keyword>
<evidence type="ECO:0000313" key="3">
    <source>
        <dbReference type="Proteomes" id="UP000664132"/>
    </source>
</evidence>
<dbReference type="AlphaFoldDB" id="A0A8H7WGU5"/>
<feature type="transmembrane region" description="Helical" evidence="1">
    <location>
        <begin position="26"/>
        <end position="46"/>
    </location>
</feature>
<keyword evidence="1" id="KW-0472">Membrane</keyword>
<sequence length="166" mass="18978">MELLIMSEIMGSTFSADYKNREMRPWYTFFILTLVILVAILAEICLFANSHLGVNKWLVLQIFKLAFAATVFGIYVGCAGRPGQGSHRRGSCTPQLGNWRTWEEVREMLGGLVGFWTPWIAGLVCGILAKFQDGKQRKEELVVEEEVRRPLLPRRISPSERRAVYR</sequence>
<dbReference type="OrthoDB" id="3546541at2759"/>
<reference evidence="2" key="1">
    <citation type="submission" date="2021-02" db="EMBL/GenBank/DDBJ databases">
        <title>Genome sequence Cadophora malorum strain M34.</title>
        <authorList>
            <person name="Stefanovic E."/>
            <person name="Vu D."/>
            <person name="Scully C."/>
            <person name="Dijksterhuis J."/>
            <person name="Roader J."/>
            <person name="Houbraken J."/>
        </authorList>
    </citation>
    <scope>NUCLEOTIDE SEQUENCE</scope>
    <source>
        <strain evidence="2">M34</strain>
    </source>
</reference>
<accession>A0A8H7WGU5</accession>